<evidence type="ECO:0000256" key="3">
    <source>
        <dbReference type="ARBA" id="ARBA00023163"/>
    </source>
</evidence>
<dbReference type="InterPro" id="IPR003313">
    <property type="entry name" value="AraC-bd"/>
</dbReference>
<dbReference type="InterPro" id="IPR018062">
    <property type="entry name" value="HTH_AraC-typ_CS"/>
</dbReference>
<dbReference type="Pfam" id="PF02311">
    <property type="entry name" value="AraC_binding"/>
    <property type="match status" value="1"/>
</dbReference>
<evidence type="ECO:0000259" key="4">
    <source>
        <dbReference type="PROSITE" id="PS01124"/>
    </source>
</evidence>
<comment type="caution">
    <text evidence="5">The sequence shown here is derived from an EMBL/GenBank/DDBJ whole genome shotgun (WGS) entry which is preliminary data.</text>
</comment>
<proteinExistence type="predicted"/>
<keyword evidence="6" id="KW-1185">Reference proteome</keyword>
<keyword evidence="3" id="KW-0804">Transcription</keyword>
<dbReference type="PRINTS" id="PR00032">
    <property type="entry name" value="HTHARAC"/>
</dbReference>
<evidence type="ECO:0000313" key="5">
    <source>
        <dbReference type="EMBL" id="MCU6791263.1"/>
    </source>
</evidence>
<dbReference type="Proteomes" id="UP001652445">
    <property type="component" value="Unassembled WGS sequence"/>
</dbReference>
<keyword evidence="1" id="KW-0805">Transcription regulation</keyword>
<dbReference type="InterPro" id="IPR009057">
    <property type="entry name" value="Homeodomain-like_sf"/>
</dbReference>
<dbReference type="PANTHER" id="PTHR43280:SF2">
    <property type="entry name" value="HTH-TYPE TRANSCRIPTIONAL REGULATOR EXSA"/>
    <property type="match status" value="1"/>
</dbReference>
<dbReference type="Pfam" id="PF12833">
    <property type="entry name" value="HTH_18"/>
    <property type="match status" value="1"/>
</dbReference>
<dbReference type="SUPFAM" id="SSF51215">
    <property type="entry name" value="Regulatory protein AraC"/>
    <property type="match status" value="1"/>
</dbReference>
<keyword evidence="2" id="KW-0238">DNA-binding</keyword>
<evidence type="ECO:0000313" key="6">
    <source>
        <dbReference type="Proteomes" id="UP001652445"/>
    </source>
</evidence>
<protein>
    <submittedName>
        <fullName evidence="5">AraC family transcriptional regulator</fullName>
    </submittedName>
</protein>
<dbReference type="InterPro" id="IPR018060">
    <property type="entry name" value="HTH_AraC"/>
</dbReference>
<sequence length="280" mass="32335">MDMQEYAHEFAEHWYSLPTPMQAAGGSWIVRAGHNKAKPHYVVGPKSIQQYGFHLIQSGKVQVTSGGVTVELVESDAFCLFPGKSYMYQAIPDCSEELHMVWLALDGPQVTFLLLEVGLTDASFHLRQALDHRVWATIRQFIQYFQKGKLDSMREQSLLFELLWRIKQNTDIQQAMPQRHWVAEVKPYMELHCTENIKIDDIARYMGVHRSHLYTAFMKEFDCSPMQYLQRLRLEKGSQLLKKTDLSVTEIALSLGYPDLFSFTRAFTKLYGISPKGYRG</sequence>
<dbReference type="InterPro" id="IPR037923">
    <property type="entry name" value="HTH-like"/>
</dbReference>
<dbReference type="SUPFAM" id="SSF46689">
    <property type="entry name" value="Homeodomain-like"/>
    <property type="match status" value="2"/>
</dbReference>
<organism evidence="5 6">
    <name type="scientific">Paenibacillus baimaensis</name>
    <dbReference type="NCBI Taxonomy" id="2982185"/>
    <lineage>
        <taxon>Bacteria</taxon>
        <taxon>Bacillati</taxon>
        <taxon>Bacillota</taxon>
        <taxon>Bacilli</taxon>
        <taxon>Bacillales</taxon>
        <taxon>Paenibacillaceae</taxon>
        <taxon>Paenibacillus</taxon>
    </lineage>
</organism>
<dbReference type="PANTHER" id="PTHR43280">
    <property type="entry name" value="ARAC-FAMILY TRANSCRIPTIONAL REGULATOR"/>
    <property type="match status" value="1"/>
</dbReference>
<reference evidence="5 6" key="1">
    <citation type="submission" date="2022-09" db="EMBL/GenBank/DDBJ databases">
        <authorList>
            <person name="Han X.L."/>
            <person name="Wang Q."/>
            <person name="Lu T."/>
        </authorList>
    </citation>
    <scope>NUCLEOTIDE SEQUENCE [LARGE SCALE GENOMIC DNA]</scope>
    <source>
        <strain evidence="5 6">WQ 127069</strain>
    </source>
</reference>
<dbReference type="InterPro" id="IPR020449">
    <property type="entry name" value="Tscrpt_reg_AraC-type_HTH"/>
</dbReference>
<dbReference type="EMBL" id="JAOQIO010000007">
    <property type="protein sequence ID" value="MCU6791263.1"/>
    <property type="molecule type" value="Genomic_DNA"/>
</dbReference>
<dbReference type="PROSITE" id="PS01124">
    <property type="entry name" value="HTH_ARAC_FAMILY_2"/>
    <property type="match status" value="1"/>
</dbReference>
<dbReference type="SMART" id="SM00342">
    <property type="entry name" value="HTH_ARAC"/>
    <property type="match status" value="1"/>
</dbReference>
<feature type="domain" description="HTH araC/xylS-type" evidence="4">
    <location>
        <begin position="183"/>
        <end position="280"/>
    </location>
</feature>
<dbReference type="PROSITE" id="PS00041">
    <property type="entry name" value="HTH_ARAC_FAMILY_1"/>
    <property type="match status" value="1"/>
</dbReference>
<evidence type="ECO:0000256" key="1">
    <source>
        <dbReference type="ARBA" id="ARBA00023015"/>
    </source>
</evidence>
<dbReference type="Gene3D" id="1.10.10.60">
    <property type="entry name" value="Homeodomain-like"/>
    <property type="match status" value="2"/>
</dbReference>
<name>A0ABT2U9F1_9BACL</name>
<accession>A0ABT2U9F1</accession>
<evidence type="ECO:0000256" key="2">
    <source>
        <dbReference type="ARBA" id="ARBA00023125"/>
    </source>
</evidence>
<dbReference type="RefSeq" id="WP_262682857.1">
    <property type="nucleotide sequence ID" value="NZ_JAOQIO010000007.1"/>
</dbReference>
<gene>
    <name evidence="5" type="ORF">OB236_03870</name>
</gene>